<comment type="caution">
    <text evidence="1">The sequence shown here is derived from an EMBL/GenBank/DDBJ whole genome shotgun (WGS) entry which is preliminary data.</text>
</comment>
<reference evidence="2" key="1">
    <citation type="journal article" date="2024" name="Proc. Natl. Acad. Sci. U.S.A.">
        <title>Extraordinary preservation of gene collinearity over three hundred million years revealed in homosporous lycophytes.</title>
        <authorList>
            <person name="Li C."/>
            <person name="Wickell D."/>
            <person name="Kuo L.Y."/>
            <person name="Chen X."/>
            <person name="Nie B."/>
            <person name="Liao X."/>
            <person name="Peng D."/>
            <person name="Ji J."/>
            <person name="Jenkins J."/>
            <person name="Williams M."/>
            <person name="Shu S."/>
            <person name="Plott C."/>
            <person name="Barry K."/>
            <person name="Rajasekar S."/>
            <person name="Grimwood J."/>
            <person name="Han X."/>
            <person name="Sun S."/>
            <person name="Hou Z."/>
            <person name="He W."/>
            <person name="Dai G."/>
            <person name="Sun C."/>
            <person name="Schmutz J."/>
            <person name="Leebens-Mack J.H."/>
            <person name="Li F.W."/>
            <person name="Wang L."/>
        </authorList>
    </citation>
    <scope>NUCLEOTIDE SEQUENCE [LARGE SCALE GENOMIC DNA]</scope>
    <source>
        <strain evidence="2">cv. PW_Plant_1</strain>
    </source>
</reference>
<keyword evidence="2" id="KW-1185">Reference proteome</keyword>
<evidence type="ECO:0000313" key="2">
    <source>
        <dbReference type="Proteomes" id="UP001162992"/>
    </source>
</evidence>
<gene>
    <name evidence="1" type="ORF">O6H91_09G077500</name>
</gene>
<dbReference type="Proteomes" id="UP001162992">
    <property type="component" value="Chromosome 9"/>
</dbReference>
<evidence type="ECO:0000313" key="1">
    <source>
        <dbReference type="EMBL" id="KAJ7544399.1"/>
    </source>
</evidence>
<accession>A0ACC2CQV3</accession>
<dbReference type="EMBL" id="CM055100">
    <property type="protein sequence ID" value="KAJ7544399.1"/>
    <property type="molecule type" value="Genomic_DNA"/>
</dbReference>
<proteinExistence type="predicted"/>
<sequence>MERYTSFRVCDYLQSSNSCTGCMIGASGFPSVSGSSLKRFAGPFQRDHYTHKGFDANLDPESFHKFEDFGKFGHRSISERKFPCKQQNIQPSVSSSASAPLTTLIESSAAGRGSLCVWSRLRRARGYICRPKESSTKLVINCALGARGPECADDTLGSKEKAEGVDIQAIEVLNRDWSSNQLLSSSNDHSDQFWEQLSIIFRVSYAVALYGGLAFASNVICNFTGIDSWGGFQLCANVAIKGLGYAVPPMMILLFILDDEVVRNWPPARAIRDVEDEELMNFFVGMGPWQFLFVVLAGASSEELFFRVAVQGGLAHAIQMSGKGMNETPQGLSALTGIVPLFLPFAQIFAAVLSAALTGSMYYVISSPRDPTYVIAPVTRGRNTRRDIKRRFEVWYERRQLKKIYSPLMESLLALYLGFEWVQTGNILAPMITHTLYSIVVVGNGLRRINSQKEKLRQRVSEIVVQRQGQNRDSKPEQC</sequence>
<organism evidence="1 2">
    <name type="scientific">Diphasiastrum complanatum</name>
    <name type="common">Issler's clubmoss</name>
    <name type="synonym">Lycopodium complanatum</name>
    <dbReference type="NCBI Taxonomy" id="34168"/>
    <lineage>
        <taxon>Eukaryota</taxon>
        <taxon>Viridiplantae</taxon>
        <taxon>Streptophyta</taxon>
        <taxon>Embryophyta</taxon>
        <taxon>Tracheophyta</taxon>
        <taxon>Lycopodiopsida</taxon>
        <taxon>Lycopodiales</taxon>
        <taxon>Lycopodiaceae</taxon>
        <taxon>Lycopodioideae</taxon>
        <taxon>Diphasiastrum</taxon>
    </lineage>
</organism>
<name>A0ACC2CQV3_DIPCM</name>
<protein>
    <submittedName>
        <fullName evidence="1">Uncharacterized protein</fullName>
    </submittedName>
</protein>